<dbReference type="InterPro" id="IPR000436">
    <property type="entry name" value="Sushi_SCR_CCP_dom"/>
</dbReference>
<dbReference type="PROSITE" id="PS50026">
    <property type="entry name" value="EGF_3"/>
    <property type="match status" value="1"/>
</dbReference>
<evidence type="ECO:0000259" key="9">
    <source>
        <dbReference type="PROSITE" id="PS50026"/>
    </source>
</evidence>
<gene>
    <name evidence="12" type="primary">LOC106164068</name>
</gene>
<dbReference type="RefSeq" id="XP_013397314.1">
    <property type="nucleotide sequence ID" value="XM_013541860.1"/>
</dbReference>
<feature type="compositionally biased region" description="Basic and acidic residues" evidence="7">
    <location>
        <begin position="425"/>
        <end position="443"/>
    </location>
</feature>
<evidence type="ECO:0000256" key="3">
    <source>
        <dbReference type="ARBA" id="ARBA00023157"/>
    </source>
</evidence>
<dbReference type="InterPro" id="IPR050350">
    <property type="entry name" value="Compl-Cell_Adhes-Reg"/>
</dbReference>
<dbReference type="InParanoid" id="A0A1S3III6"/>
<dbReference type="Pfam" id="PF00084">
    <property type="entry name" value="Sushi"/>
    <property type="match status" value="3"/>
</dbReference>
<dbReference type="SMART" id="SM00032">
    <property type="entry name" value="CCP"/>
    <property type="match status" value="4"/>
</dbReference>
<keyword evidence="3 5" id="KW-1015">Disulfide bond</keyword>
<dbReference type="InterPro" id="IPR000742">
    <property type="entry name" value="EGF"/>
</dbReference>
<organism evidence="11 12">
    <name type="scientific">Lingula anatina</name>
    <name type="common">Brachiopod</name>
    <name type="synonym">Lingula unguis</name>
    <dbReference type="NCBI Taxonomy" id="7574"/>
    <lineage>
        <taxon>Eukaryota</taxon>
        <taxon>Metazoa</taxon>
        <taxon>Spiralia</taxon>
        <taxon>Lophotrochozoa</taxon>
        <taxon>Brachiopoda</taxon>
        <taxon>Linguliformea</taxon>
        <taxon>Lingulata</taxon>
        <taxon>Lingulida</taxon>
        <taxon>Linguloidea</taxon>
        <taxon>Lingulidae</taxon>
        <taxon>Lingula</taxon>
    </lineage>
</organism>
<dbReference type="PROSITE" id="PS01186">
    <property type="entry name" value="EGF_2"/>
    <property type="match status" value="1"/>
</dbReference>
<evidence type="ECO:0000313" key="12">
    <source>
        <dbReference type="RefSeq" id="XP_013397314.1"/>
    </source>
</evidence>
<dbReference type="Proteomes" id="UP000085678">
    <property type="component" value="Unplaced"/>
</dbReference>
<reference evidence="12" key="1">
    <citation type="submission" date="2025-08" db="UniProtKB">
        <authorList>
            <consortium name="RefSeq"/>
        </authorList>
    </citation>
    <scope>IDENTIFICATION</scope>
    <source>
        <tissue evidence="12">Gonads</tissue>
    </source>
</reference>
<evidence type="ECO:0000256" key="2">
    <source>
        <dbReference type="ARBA" id="ARBA00022737"/>
    </source>
</evidence>
<feature type="domain" description="Sushi" evidence="10">
    <location>
        <begin position="130"/>
        <end position="192"/>
    </location>
</feature>
<evidence type="ECO:0000256" key="7">
    <source>
        <dbReference type="SAM" id="MobiDB-lite"/>
    </source>
</evidence>
<sequence>ALDVKQIYYNHSLQVSGISSRGAKGCNTLSCCKEICDTRGSGCAAFQVFRPGTVDKEGNCFTFSESQACKAGEQAVDSTLYIVNTTCKNVVCGGDIDKCKYGVCSKRDYGLRSRCLCNTGFTGRSCNETVQCIPDKVNNATITPARQTYHYKDIVTYTCAVGYELEGLSGASSINKSCHANGTFGHIPPCVEAVCRASELVASHLIPEKIGPYRRGEDVIVRCKEGFLFNIAVKGTEILSCLANGTFAMPFPVCFPACPDLSHVEHSIPSSPGPYAFNETVTIQCSKGYALGGGDTSKTLRCSQNGTFDTTPGTCHKIPVCPNLSHVEHSIPSSPGPYTFNETVTILCSKGYALGGGDTYQILRCTQNGTFDTTPGTCHRIPVPDKSQVSAGIIAGICLGGCIIALCIGIIIFVRRRKRNTVLEEKRDSSGVITEARDEKDGDNQGARLSDLYAKPIKFQANTYTSSAEEAPQNTTLLTHNPSETPSKEPECSTDVLLVTNSLYDTGTEDSVNMVENNLYG</sequence>
<evidence type="ECO:0000259" key="10">
    <source>
        <dbReference type="PROSITE" id="PS50923"/>
    </source>
</evidence>
<dbReference type="AlphaFoldDB" id="A0A1S3III6"/>
<keyword evidence="2" id="KW-0677">Repeat</keyword>
<dbReference type="KEGG" id="lak:106164068"/>
<feature type="non-terminal residue" evidence="12">
    <location>
        <position position="1"/>
    </location>
</feature>
<protein>
    <submittedName>
        <fullName evidence="12">Sushi, von Willebrand factor type A, EGF and pentraxin domain-containing protein 1-like</fullName>
    </submittedName>
</protein>
<keyword evidence="1 6" id="KW-0768">Sushi</keyword>
<evidence type="ECO:0000256" key="5">
    <source>
        <dbReference type="PROSITE-ProRule" id="PRU00076"/>
    </source>
</evidence>
<dbReference type="OrthoDB" id="6480633at2759"/>
<dbReference type="CDD" id="cd00033">
    <property type="entry name" value="CCP"/>
    <property type="match status" value="3"/>
</dbReference>
<keyword evidence="11" id="KW-1185">Reference proteome</keyword>
<feature type="region of interest" description="Disordered" evidence="7">
    <location>
        <begin position="465"/>
        <end position="492"/>
    </location>
</feature>
<feature type="region of interest" description="Disordered" evidence="7">
    <location>
        <begin position="425"/>
        <end position="447"/>
    </location>
</feature>
<dbReference type="PANTHER" id="PTHR19325:SF560">
    <property type="entry name" value="SUSHI, VON WILLEBRAND FACTOR TYPE A, EGF AND PENTRAXIN DOMAIN-CONTAINING PROTEIN 1"/>
    <property type="match status" value="1"/>
</dbReference>
<dbReference type="Gene3D" id="2.10.70.10">
    <property type="entry name" value="Complement Module, domain 1"/>
    <property type="match status" value="3"/>
</dbReference>
<keyword evidence="8" id="KW-0812">Transmembrane</keyword>
<dbReference type="SUPFAM" id="SSF57535">
    <property type="entry name" value="Complement control module/SCR domain"/>
    <property type="match status" value="4"/>
</dbReference>
<accession>A0A1S3III6</accession>
<evidence type="ECO:0000313" key="11">
    <source>
        <dbReference type="Proteomes" id="UP000085678"/>
    </source>
</evidence>
<dbReference type="InterPro" id="IPR035976">
    <property type="entry name" value="Sushi/SCR/CCP_sf"/>
</dbReference>
<keyword evidence="4" id="KW-0325">Glycoprotein</keyword>
<dbReference type="PROSITE" id="PS00022">
    <property type="entry name" value="EGF_1"/>
    <property type="match status" value="1"/>
</dbReference>
<feature type="disulfide bond" evidence="5">
    <location>
        <begin position="117"/>
        <end position="126"/>
    </location>
</feature>
<dbReference type="PROSITE" id="PS50923">
    <property type="entry name" value="SUSHI"/>
    <property type="match status" value="2"/>
</dbReference>
<comment type="caution">
    <text evidence="5">Lacks conserved residue(s) required for the propagation of feature annotation.</text>
</comment>
<evidence type="ECO:0000256" key="6">
    <source>
        <dbReference type="PROSITE-ProRule" id="PRU00302"/>
    </source>
</evidence>
<evidence type="ECO:0000256" key="4">
    <source>
        <dbReference type="ARBA" id="ARBA00023180"/>
    </source>
</evidence>
<evidence type="ECO:0000256" key="1">
    <source>
        <dbReference type="ARBA" id="ARBA00022659"/>
    </source>
</evidence>
<proteinExistence type="predicted"/>
<dbReference type="STRING" id="7574.A0A1S3III6"/>
<keyword evidence="8" id="KW-0472">Membrane</keyword>
<name>A0A1S3III6_LINAN</name>
<keyword evidence="8" id="KW-1133">Transmembrane helix</keyword>
<evidence type="ECO:0000256" key="8">
    <source>
        <dbReference type="SAM" id="Phobius"/>
    </source>
</evidence>
<dbReference type="PANTHER" id="PTHR19325">
    <property type="entry name" value="COMPLEMENT COMPONENT-RELATED SUSHI DOMAIN-CONTAINING"/>
    <property type="match status" value="1"/>
</dbReference>
<feature type="domain" description="Sushi" evidence="10">
    <location>
        <begin position="193"/>
        <end position="256"/>
    </location>
</feature>
<feature type="domain" description="EGF-like" evidence="9">
    <location>
        <begin position="95"/>
        <end position="127"/>
    </location>
</feature>
<keyword evidence="5" id="KW-0245">EGF-like domain</keyword>
<feature type="compositionally biased region" description="Polar residues" evidence="7">
    <location>
        <begin position="465"/>
        <end position="485"/>
    </location>
</feature>
<dbReference type="GeneID" id="106164068"/>
<feature type="transmembrane region" description="Helical" evidence="8">
    <location>
        <begin position="389"/>
        <end position="414"/>
    </location>
</feature>